<accession>A0ABT1WM23</accession>
<feature type="domain" description="Mga helix-turn-helix" evidence="3">
    <location>
        <begin position="83"/>
        <end position="164"/>
    </location>
</feature>
<proteinExistence type="predicted"/>
<dbReference type="PANTHER" id="PTHR30185">
    <property type="entry name" value="CRYPTIC BETA-GLUCOSIDE BGL OPERON ANTITERMINATOR"/>
    <property type="match status" value="1"/>
</dbReference>
<protein>
    <submittedName>
        <fullName evidence="4">Helix-turn-helix domain-containing protein</fullName>
    </submittedName>
</protein>
<organism evidence="4 5">
    <name type="scientific">Granulicatella seriolae</name>
    <dbReference type="NCBI Taxonomy" id="2967226"/>
    <lineage>
        <taxon>Bacteria</taxon>
        <taxon>Bacillati</taxon>
        <taxon>Bacillota</taxon>
        <taxon>Bacilli</taxon>
        <taxon>Lactobacillales</taxon>
        <taxon>Carnobacteriaceae</taxon>
        <taxon>Granulicatella</taxon>
    </lineage>
</organism>
<dbReference type="RefSeq" id="WP_256944688.1">
    <property type="nucleotide sequence ID" value="NZ_JANHNZ010000002.1"/>
</dbReference>
<keyword evidence="2" id="KW-0804">Transcription</keyword>
<evidence type="ECO:0000256" key="2">
    <source>
        <dbReference type="ARBA" id="ARBA00023163"/>
    </source>
</evidence>
<keyword evidence="1" id="KW-0805">Transcription regulation</keyword>
<dbReference type="PANTHER" id="PTHR30185:SF18">
    <property type="entry name" value="TRANSCRIPTIONAL REGULATOR MTLR"/>
    <property type="match status" value="1"/>
</dbReference>
<dbReference type="Pfam" id="PF05043">
    <property type="entry name" value="Mga"/>
    <property type="match status" value="1"/>
</dbReference>
<evidence type="ECO:0000313" key="4">
    <source>
        <dbReference type="EMBL" id="MCQ9209576.1"/>
    </source>
</evidence>
<name>A0ABT1WM23_9LACT</name>
<dbReference type="Proteomes" id="UP001059480">
    <property type="component" value="Unassembled WGS sequence"/>
</dbReference>
<dbReference type="InterPro" id="IPR007737">
    <property type="entry name" value="Mga_HTH"/>
</dbReference>
<evidence type="ECO:0000313" key="5">
    <source>
        <dbReference type="Proteomes" id="UP001059480"/>
    </source>
</evidence>
<dbReference type="EMBL" id="JANHNZ010000002">
    <property type="protein sequence ID" value="MCQ9209576.1"/>
    <property type="molecule type" value="Genomic_DNA"/>
</dbReference>
<gene>
    <name evidence="4" type="ORF">NPA36_03345</name>
</gene>
<dbReference type="Gene3D" id="1.10.10.10">
    <property type="entry name" value="Winged helix-like DNA-binding domain superfamily/Winged helix DNA-binding domain"/>
    <property type="match status" value="1"/>
</dbReference>
<reference evidence="4" key="2">
    <citation type="journal article" date="2023" name="Curr. Microbiol.">
        <title>Granulicatella seriolae sp. nov., a Novel Facultative Anaerobe Isolated from Yellowtail Marine Fish.</title>
        <authorList>
            <person name="Lee M."/>
            <person name="Choi Y.J."/>
            <person name="Farooq A."/>
            <person name="Jeong J.B."/>
            <person name="Jung M.Y."/>
        </authorList>
    </citation>
    <scope>NUCLEOTIDE SEQUENCE</scope>
    <source>
        <strain evidence="4">S8</strain>
    </source>
</reference>
<dbReference type="InterPro" id="IPR036388">
    <property type="entry name" value="WH-like_DNA-bd_sf"/>
</dbReference>
<reference evidence="4" key="1">
    <citation type="submission" date="2022-07" db="EMBL/GenBank/DDBJ databases">
        <authorList>
            <person name="Jung M.-Y."/>
            <person name="Lee M."/>
        </authorList>
    </citation>
    <scope>NUCLEOTIDE SEQUENCE</scope>
    <source>
        <strain evidence="4">S8</strain>
    </source>
</reference>
<dbReference type="InterPro" id="IPR050661">
    <property type="entry name" value="BglG_antiterminators"/>
</dbReference>
<evidence type="ECO:0000259" key="3">
    <source>
        <dbReference type="Pfam" id="PF05043"/>
    </source>
</evidence>
<reference evidence="4" key="3">
    <citation type="journal article" date="2023" name="Microbiol. Resour. Announc.">
        <title>Draft Genome Sequence of Granulicatella sp. Strain S8, Isolated from a Marine Fish, Seriola quinqueradiata.</title>
        <authorList>
            <person name="Lee M."/>
            <person name="Farooq A."/>
            <person name="Jeong J.B."/>
            <person name="Jung M.Y."/>
        </authorList>
    </citation>
    <scope>NUCLEOTIDE SEQUENCE</scope>
    <source>
        <strain evidence="4">S8</strain>
    </source>
</reference>
<keyword evidence="5" id="KW-1185">Reference proteome</keyword>
<evidence type="ECO:0000256" key="1">
    <source>
        <dbReference type="ARBA" id="ARBA00023015"/>
    </source>
</evidence>
<comment type="caution">
    <text evidence="4">The sequence shown here is derived from an EMBL/GenBank/DDBJ whole genome shotgun (WGS) entry which is preliminary data.</text>
</comment>
<sequence length="490" mass="56952">MLIEDLMEKPERGSYSIILTLLFANQATTIKKVMEETGLSRSTILKYIELINSLPPINQLEQMELSIDLQEDALQLSLGLAITQKEIAYYFLSQSPKYQIIDYIFQHQQFTIQELADNLLMSDASLHRHLAGLNSLLEEFQLVIKSGKLRGPEHQIRYFYYLFFQECLPSRLFKPLLEDSAIEQQIGQISRIFQCEFSEDELLKIVTWLHITKRRFPRSRKNFSSLETLMRPYQDHRIYQLVRQTTFRFFSRYAVEMDEGEAMCQFLFFKVMSVLPIVTMEHSLGYGGPIMDATTMGLQAIKLLDPSQDNLNEIAMYELSQITGKLYFFTGHLRSLASALEEEKSSVESNETCIGLSTQLLDGIFKDTYTNRSLYDLGDLYDLSHKEIYKVFTYILEREPKLLVVGVDLIGSVIDKKRNLQKLRASLEKNRFIVLEPFEEEVSYSLIISNQGQDRFQETKALVYQLKSSQVMDFDIEQLRNLMEEVLATN</sequence>